<dbReference type="Proteomes" id="UP001159363">
    <property type="component" value="Chromosome 12"/>
</dbReference>
<sequence>MPCCTVVVRNSVRDRILRSAQKTVAPFEFRAGMEIEIKFISNHQNGRFEISIRDQQPLSTNTDLAGCPQPISMSSIELLFCRHVLKRTAWIGFEVVPRLSTGNTIGSMRSVNVRHLSTKCCDWPCRESNPASSLAITTPRLLTWRRRMPEAGTGGPLSCRGRHVAAVDETRQVSRRGHAASLSRALPFTSVGRALHGELNCPLRGCEREQRVNIVVHSPSCSLFFELGQQRRLSVTSSVSERVLSRRTGTQPNSGMALFTLFMRPSSEAVKVLEKGRGGAVDRVITSYQGEPGSIPGGIAVRSHVGIVPGQCSWWPGFLRDLPLLLPLHSGAAPPPPYDKGQGSGPRKPQAEPPKMKQVAVRISIYGAMSSGNYGTSSHIPTCSSNYGEKSQCWPVVGEFSQGSPVSPPLHSGAAPY</sequence>
<proteinExistence type="predicted"/>
<accession>A0ABQ9GFW8</accession>
<evidence type="ECO:0000313" key="3">
    <source>
        <dbReference type="Proteomes" id="UP001159363"/>
    </source>
</evidence>
<comment type="caution">
    <text evidence="2">The sequence shown here is derived from an EMBL/GenBank/DDBJ whole genome shotgun (WGS) entry which is preliminary data.</text>
</comment>
<gene>
    <name evidence="2" type="ORF">PR048_029530</name>
</gene>
<keyword evidence="3" id="KW-1185">Reference proteome</keyword>
<dbReference type="EMBL" id="JARBHB010000013">
    <property type="protein sequence ID" value="KAJ8870507.1"/>
    <property type="molecule type" value="Genomic_DNA"/>
</dbReference>
<reference evidence="2 3" key="1">
    <citation type="submission" date="2023-02" db="EMBL/GenBank/DDBJ databases">
        <title>LHISI_Scaffold_Assembly.</title>
        <authorList>
            <person name="Stuart O.P."/>
            <person name="Cleave R."/>
            <person name="Magrath M.J.L."/>
            <person name="Mikheyev A.S."/>
        </authorList>
    </citation>
    <scope>NUCLEOTIDE SEQUENCE [LARGE SCALE GENOMIC DNA]</scope>
    <source>
        <strain evidence="2">Daus_M_001</strain>
        <tissue evidence="2">Leg muscle</tissue>
    </source>
</reference>
<evidence type="ECO:0000256" key="1">
    <source>
        <dbReference type="SAM" id="MobiDB-lite"/>
    </source>
</evidence>
<name>A0ABQ9GFW8_9NEOP</name>
<organism evidence="2 3">
    <name type="scientific">Dryococelus australis</name>
    <dbReference type="NCBI Taxonomy" id="614101"/>
    <lineage>
        <taxon>Eukaryota</taxon>
        <taxon>Metazoa</taxon>
        <taxon>Ecdysozoa</taxon>
        <taxon>Arthropoda</taxon>
        <taxon>Hexapoda</taxon>
        <taxon>Insecta</taxon>
        <taxon>Pterygota</taxon>
        <taxon>Neoptera</taxon>
        <taxon>Polyneoptera</taxon>
        <taxon>Phasmatodea</taxon>
        <taxon>Verophasmatodea</taxon>
        <taxon>Anareolatae</taxon>
        <taxon>Phasmatidae</taxon>
        <taxon>Eurycanthinae</taxon>
        <taxon>Dryococelus</taxon>
    </lineage>
</organism>
<evidence type="ECO:0000313" key="2">
    <source>
        <dbReference type="EMBL" id="KAJ8870507.1"/>
    </source>
</evidence>
<feature type="region of interest" description="Disordered" evidence="1">
    <location>
        <begin position="333"/>
        <end position="355"/>
    </location>
</feature>
<protein>
    <submittedName>
        <fullName evidence="2">Uncharacterized protein</fullName>
    </submittedName>
</protein>